<evidence type="ECO:0000313" key="3">
    <source>
        <dbReference type="EMBL" id="KAK6004311.1"/>
    </source>
</evidence>
<evidence type="ECO:0000313" key="4">
    <source>
        <dbReference type="Proteomes" id="UP001341245"/>
    </source>
</evidence>
<keyword evidence="1" id="KW-0539">Nucleus</keyword>
<dbReference type="EMBL" id="JASGXD010000007">
    <property type="protein sequence ID" value="KAK6004311.1"/>
    <property type="molecule type" value="Genomic_DNA"/>
</dbReference>
<dbReference type="PROSITE" id="PS50048">
    <property type="entry name" value="ZN2_CY6_FUNGAL_2"/>
    <property type="match status" value="1"/>
</dbReference>
<dbReference type="PANTHER" id="PTHR47655:SF2">
    <property type="entry name" value="QUINIC ACID UTILIZATION ACTIVATOR"/>
    <property type="match status" value="1"/>
</dbReference>
<dbReference type="CDD" id="cd00067">
    <property type="entry name" value="GAL4"/>
    <property type="match status" value="1"/>
</dbReference>
<gene>
    <name evidence="3" type="ORF">QM012_008173</name>
</gene>
<evidence type="ECO:0000259" key="2">
    <source>
        <dbReference type="PROSITE" id="PS50048"/>
    </source>
</evidence>
<evidence type="ECO:0000256" key="1">
    <source>
        <dbReference type="ARBA" id="ARBA00023242"/>
    </source>
</evidence>
<dbReference type="SMART" id="SM00066">
    <property type="entry name" value="GAL4"/>
    <property type="match status" value="1"/>
</dbReference>
<dbReference type="Gene3D" id="4.10.240.10">
    <property type="entry name" value="Zn(2)-C6 fungal-type DNA-binding domain"/>
    <property type="match status" value="1"/>
</dbReference>
<accession>A0ABR0TKA9</accession>
<dbReference type="Pfam" id="PF00172">
    <property type="entry name" value="Zn_clus"/>
    <property type="match status" value="1"/>
</dbReference>
<reference evidence="3 4" key="1">
    <citation type="submission" date="2023-11" db="EMBL/GenBank/DDBJ databases">
        <title>Draft genome sequence and annotation of the polyextremotolerant black yeast-like fungus Aureobasidium pullulans NRRL 62042.</title>
        <authorList>
            <person name="Dielentheis-Frenken M.R.E."/>
            <person name="Wibberg D."/>
            <person name="Blank L.M."/>
            <person name="Tiso T."/>
        </authorList>
    </citation>
    <scope>NUCLEOTIDE SEQUENCE [LARGE SCALE GENOMIC DNA]</scope>
    <source>
        <strain evidence="3 4">NRRL 62042</strain>
    </source>
</reference>
<dbReference type="CDD" id="cd12148">
    <property type="entry name" value="fungal_TF_MHR"/>
    <property type="match status" value="1"/>
</dbReference>
<keyword evidence="4" id="KW-1185">Reference proteome</keyword>
<feature type="domain" description="Zn(2)-C6 fungal-type" evidence="2">
    <location>
        <begin position="18"/>
        <end position="48"/>
    </location>
</feature>
<sequence length="722" mass="78948">MSQAAEEPPRKRQRVTQACHRCRCKKYKCDSERPTCSTCRASNSECTYGTVAKRRGLQSGYVRAVEILWGLVFKKVAGSQNAINDLLVDLSSILNPGPSDATTNDNVSYRADDLLERWRNSGVPSAIEMMLDGTFTSNQVGVSEDMDNAIDTTLSSVPAWSLAQSDLLQGTPPRPPSPLPRQPIPPPAAAAIMSDASFPLEDMFAKSQPALSPLPSDWHSLTQIYFTVEYSWIPCLERHDLFRTAYQYQDESESEAAFGDRRRGEYAILWAVLTLGEIHSTGISSSRATQFESRTRHFLDKDPVQENYATYAQAFLLLSMIHLGRGKSVLARSTVAQALVFFIAGRTGKSERQCAFALSGCFVLDTLLAAATDTRPLMSVNDLHSSLPCDESGSDEWEPYVGRFGQAGLSDTSSAGTSAVPSRVSSTYNHLVKLFCILNTAMQKPTSEHDLTADIEAWRLNLPQHLTMIESLSRQTPKSVLPPLLHLRAFYWFVLYIAATKDAQRQSQTPSTGPQAKFLDNSASSLVQIDRRFGTQAIPASISALIPFLLSRVSSMSLHYVTATTNTDSVINKYKALWGWVDTQYHDDQDLTEATLLDQSGRQPPSPSALQNPLDAAIHCEIPHTFPATFDAGTGAGYTNEQAIGLGMIAAGETDTAGINLSQMATSGFDDVAASGTDSILADTPTQLLDYLALLQENESVGNSQDFMQSLGFFMEFDGANT</sequence>
<name>A0ABR0TKA9_AURPU</name>
<dbReference type="PANTHER" id="PTHR47655">
    <property type="entry name" value="QUINIC ACID UTILIZATION ACTIVATOR"/>
    <property type="match status" value="1"/>
</dbReference>
<comment type="caution">
    <text evidence="3">The sequence shown here is derived from an EMBL/GenBank/DDBJ whole genome shotgun (WGS) entry which is preliminary data.</text>
</comment>
<dbReference type="PROSITE" id="PS00463">
    <property type="entry name" value="ZN2_CY6_FUNGAL_1"/>
    <property type="match status" value="1"/>
</dbReference>
<organism evidence="3 4">
    <name type="scientific">Aureobasidium pullulans</name>
    <name type="common">Black yeast</name>
    <name type="synonym">Pullularia pullulans</name>
    <dbReference type="NCBI Taxonomy" id="5580"/>
    <lineage>
        <taxon>Eukaryota</taxon>
        <taxon>Fungi</taxon>
        <taxon>Dikarya</taxon>
        <taxon>Ascomycota</taxon>
        <taxon>Pezizomycotina</taxon>
        <taxon>Dothideomycetes</taxon>
        <taxon>Dothideomycetidae</taxon>
        <taxon>Dothideales</taxon>
        <taxon>Saccotheciaceae</taxon>
        <taxon>Aureobasidium</taxon>
    </lineage>
</organism>
<dbReference type="SUPFAM" id="SSF57701">
    <property type="entry name" value="Zn2/Cys6 DNA-binding domain"/>
    <property type="match status" value="1"/>
</dbReference>
<dbReference type="InterPro" id="IPR052783">
    <property type="entry name" value="Metabolic/Drug-Res_Regulator"/>
</dbReference>
<dbReference type="InterPro" id="IPR001138">
    <property type="entry name" value="Zn2Cys6_DnaBD"/>
</dbReference>
<protein>
    <recommendedName>
        <fullName evidence="2">Zn(2)-C6 fungal-type domain-containing protein</fullName>
    </recommendedName>
</protein>
<dbReference type="Proteomes" id="UP001341245">
    <property type="component" value="Unassembled WGS sequence"/>
</dbReference>
<proteinExistence type="predicted"/>
<dbReference type="InterPro" id="IPR036864">
    <property type="entry name" value="Zn2-C6_fun-type_DNA-bd_sf"/>
</dbReference>